<reference evidence="4 5" key="1">
    <citation type="journal article" date="2020" name="Cell">
        <title>Large-Scale Comparative Analyses of Tick Genomes Elucidate Their Genetic Diversity and Vector Capacities.</title>
        <authorList>
            <consortium name="Tick Genome and Microbiome Consortium (TIGMIC)"/>
            <person name="Jia N."/>
            <person name="Wang J."/>
            <person name="Shi W."/>
            <person name="Du L."/>
            <person name="Sun Y."/>
            <person name="Zhan W."/>
            <person name="Jiang J.F."/>
            <person name="Wang Q."/>
            <person name="Zhang B."/>
            <person name="Ji P."/>
            <person name="Bell-Sakyi L."/>
            <person name="Cui X.M."/>
            <person name="Yuan T.T."/>
            <person name="Jiang B.G."/>
            <person name="Yang W.F."/>
            <person name="Lam T.T."/>
            <person name="Chang Q.C."/>
            <person name="Ding S.J."/>
            <person name="Wang X.J."/>
            <person name="Zhu J.G."/>
            <person name="Ruan X.D."/>
            <person name="Zhao L."/>
            <person name="Wei J.T."/>
            <person name="Ye R.Z."/>
            <person name="Que T.C."/>
            <person name="Du C.H."/>
            <person name="Zhou Y.H."/>
            <person name="Cheng J.X."/>
            <person name="Dai P.F."/>
            <person name="Guo W.B."/>
            <person name="Han X.H."/>
            <person name="Huang E.J."/>
            <person name="Li L.F."/>
            <person name="Wei W."/>
            <person name="Gao Y.C."/>
            <person name="Liu J.Z."/>
            <person name="Shao H.Z."/>
            <person name="Wang X."/>
            <person name="Wang C.C."/>
            <person name="Yang T.C."/>
            <person name="Huo Q.B."/>
            <person name="Li W."/>
            <person name="Chen H.Y."/>
            <person name="Chen S.E."/>
            <person name="Zhou L.G."/>
            <person name="Ni X.B."/>
            <person name="Tian J.H."/>
            <person name="Sheng Y."/>
            <person name="Liu T."/>
            <person name="Pan Y.S."/>
            <person name="Xia L.Y."/>
            <person name="Li J."/>
            <person name="Zhao F."/>
            <person name="Cao W.C."/>
        </authorList>
    </citation>
    <scope>NUCLEOTIDE SEQUENCE [LARGE SCALE GENOMIC DNA]</scope>
    <source>
        <strain evidence="4">HaeL-2018</strain>
    </source>
</reference>
<dbReference type="InterPro" id="IPR036875">
    <property type="entry name" value="Znf_CCHC_sf"/>
</dbReference>
<dbReference type="AlphaFoldDB" id="A0A9J6FXS6"/>
<evidence type="ECO:0000256" key="2">
    <source>
        <dbReference type="SAM" id="MobiDB-lite"/>
    </source>
</evidence>
<feature type="region of interest" description="Disordered" evidence="2">
    <location>
        <begin position="127"/>
        <end position="146"/>
    </location>
</feature>
<dbReference type="VEuPathDB" id="VectorBase:HLOH_059746"/>
<feature type="region of interest" description="Disordered" evidence="2">
    <location>
        <begin position="87"/>
        <end position="107"/>
    </location>
</feature>
<protein>
    <recommendedName>
        <fullName evidence="3">CCHC-type domain-containing protein</fullName>
    </recommendedName>
</protein>
<accession>A0A9J6FXS6</accession>
<dbReference type="EMBL" id="JABSTR010000004">
    <property type="protein sequence ID" value="KAH9367615.1"/>
    <property type="molecule type" value="Genomic_DNA"/>
</dbReference>
<dbReference type="GO" id="GO:0008270">
    <property type="term" value="F:zinc ion binding"/>
    <property type="evidence" value="ECO:0007669"/>
    <property type="project" value="UniProtKB-KW"/>
</dbReference>
<keyword evidence="1" id="KW-0863">Zinc-finger</keyword>
<keyword evidence="1" id="KW-0479">Metal-binding</keyword>
<comment type="caution">
    <text evidence="4">The sequence shown here is derived from an EMBL/GenBank/DDBJ whole genome shotgun (WGS) entry which is preliminary data.</text>
</comment>
<feature type="compositionally biased region" description="Polar residues" evidence="2">
    <location>
        <begin position="1"/>
        <end position="11"/>
    </location>
</feature>
<dbReference type="PROSITE" id="PS50158">
    <property type="entry name" value="ZF_CCHC"/>
    <property type="match status" value="1"/>
</dbReference>
<feature type="region of interest" description="Disordered" evidence="2">
    <location>
        <begin position="300"/>
        <end position="357"/>
    </location>
</feature>
<evidence type="ECO:0000256" key="1">
    <source>
        <dbReference type="PROSITE-ProRule" id="PRU00047"/>
    </source>
</evidence>
<dbReference type="GO" id="GO:0003676">
    <property type="term" value="F:nucleic acid binding"/>
    <property type="evidence" value="ECO:0007669"/>
    <property type="project" value="InterPro"/>
</dbReference>
<dbReference type="InterPro" id="IPR001878">
    <property type="entry name" value="Znf_CCHC"/>
</dbReference>
<feature type="domain" description="CCHC-type" evidence="3">
    <location>
        <begin position="359"/>
        <end position="372"/>
    </location>
</feature>
<feature type="compositionally biased region" description="Basic and acidic residues" evidence="2">
    <location>
        <begin position="12"/>
        <end position="23"/>
    </location>
</feature>
<organism evidence="4 5">
    <name type="scientific">Haemaphysalis longicornis</name>
    <name type="common">Bush tick</name>
    <dbReference type="NCBI Taxonomy" id="44386"/>
    <lineage>
        <taxon>Eukaryota</taxon>
        <taxon>Metazoa</taxon>
        <taxon>Ecdysozoa</taxon>
        <taxon>Arthropoda</taxon>
        <taxon>Chelicerata</taxon>
        <taxon>Arachnida</taxon>
        <taxon>Acari</taxon>
        <taxon>Parasitiformes</taxon>
        <taxon>Ixodida</taxon>
        <taxon>Ixodoidea</taxon>
        <taxon>Ixodidae</taxon>
        <taxon>Haemaphysalinae</taxon>
        <taxon>Haemaphysalis</taxon>
    </lineage>
</organism>
<name>A0A9J6FXS6_HAELO</name>
<keyword evidence="1" id="KW-0862">Zinc</keyword>
<feature type="region of interest" description="Disordered" evidence="2">
    <location>
        <begin position="1"/>
        <end position="54"/>
    </location>
</feature>
<proteinExistence type="predicted"/>
<keyword evidence="5" id="KW-1185">Reference proteome</keyword>
<evidence type="ECO:0000259" key="3">
    <source>
        <dbReference type="PROSITE" id="PS50158"/>
    </source>
</evidence>
<evidence type="ECO:0000313" key="5">
    <source>
        <dbReference type="Proteomes" id="UP000821853"/>
    </source>
</evidence>
<dbReference type="SUPFAM" id="SSF57756">
    <property type="entry name" value="Retrovirus zinc finger-like domains"/>
    <property type="match status" value="1"/>
</dbReference>
<dbReference type="Proteomes" id="UP000821853">
    <property type="component" value="Chromosome 2"/>
</dbReference>
<gene>
    <name evidence="4" type="ORF">HPB48_009986</name>
</gene>
<sequence length="453" mass="50625">MWTLSAVSEASDNFRAENAGAERRKPKQTPTACRGGQALSTKHLKPPPPQRPRLDVYTDERVWSQQQASNNAARSLLLPRCRRLRERQRQAARTAPRRTKCPTLNRATNRTSLALSPWCENAIPARRTSAEASTTRRSDPDSLYQRHGLCDSRVRRERATQPALLDRTDRTDLRTGALESVTDAGNSSYPPQGPSARLERITRYVGKETWKHAIIARFHRRMSMQDFLDLQSKRRLRPSETIVEYMYSKNALLDKAPYPLATEERDSLILSGIGDNTWVNPLAAKPGSSVVDLIDHAALLDTRRRPSPPPTDHNKVNRLNHKPQRNTDWDDAAGSRGNGRGDDTLQPQRPSRGYKPPYCYNCDEPRHLSRQCSRPKTAATIRAEERRAGRANDRGGRSATGMQANCFLKSTGGSLLIVTGFVNNRPSGVCIESVANVSSLSESAVSPDIRSHP</sequence>
<evidence type="ECO:0000313" key="4">
    <source>
        <dbReference type="EMBL" id="KAH9367615.1"/>
    </source>
</evidence>
<dbReference type="OrthoDB" id="7288680at2759"/>